<accession>A0A939G1N0</accession>
<keyword evidence="2" id="KW-0540">Nuclease</keyword>
<evidence type="ECO:0000259" key="1">
    <source>
        <dbReference type="Pfam" id="PF03372"/>
    </source>
</evidence>
<dbReference type="GO" id="GO:0016020">
    <property type="term" value="C:membrane"/>
    <property type="evidence" value="ECO:0007669"/>
    <property type="project" value="GOC"/>
</dbReference>
<dbReference type="Pfam" id="PF03372">
    <property type="entry name" value="Exo_endo_phos"/>
    <property type="match status" value="1"/>
</dbReference>
<dbReference type="GO" id="GO:0006506">
    <property type="term" value="P:GPI anchor biosynthetic process"/>
    <property type="evidence" value="ECO:0007669"/>
    <property type="project" value="TreeGrafter"/>
</dbReference>
<name>A0A939G1N0_9HYPH</name>
<gene>
    <name evidence="2" type="ORF">J1C48_16645</name>
</gene>
<dbReference type="AlphaFoldDB" id="A0A939G1N0"/>
<evidence type="ECO:0000313" key="3">
    <source>
        <dbReference type="Proteomes" id="UP000664122"/>
    </source>
</evidence>
<dbReference type="SUPFAM" id="SSF56219">
    <property type="entry name" value="DNase I-like"/>
    <property type="match status" value="1"/>
</dbReference>
<organism evidence="2 3">
    <name type="scientific">Jiella flava</name>
    <dbReference type="NCBI Taxonomy" id="2816857"/>
    <lineage>
        <taxon>Bacteria</taxon>
        <taxon>Pseudomonadati</taxon>
        <taxon>Pseudomonadota</taxon>
        <taxon>Alphaproteobacteria</taxon>
        <taxon>Hyphomicrobiales</taxon>
        <taxon>Aurantimonadaceae</taxon>
        <taxon>Jiella</taxon>
    </lineage>
</organism>
<keyword evidence="2" id="KW-0378">Hydrolase</keyword>
<proteinExistence type="predicted"/>
<comment type="caution">
    <text evidence="2">The sequence shown here is derived from an EMBL/GenBank/DDBJ whole genome shotgun (WGS) entry which is preliminary data.</text>
</comment>
<dbReference type="EMBL" id="JAFMPP010000018">
    <property type="protein sequence ID" value="MBO0664210.1"/>
    <property type="molecule type" value="Genomic_DNA"/>
</dbReference>
<dbReference type="Proteomes" id="UP000664122">
    <property type="component" value="Unassembled WGS sequence"/>
</dbReference>
<dbReference type="InterPro" id="IPR036691">
    <property type="entry name" value="Endo/exonu/phosph_ase_sf"/>
</dbReference>
<protein>
    <submittedName>
        <fullName evidence="2">Endonuclease/exonuclease/phosphatase family protein</fullName>
    </submittedName>
</protein>
<reference evidence="2" key="1">
    <citation type="submission" date="2021-03" db="EMBL/GenBank/DDBJ databases">
        <title>Whole genome sequence of Jiella sp. CQZ9-1.</title>
        <authorList>
            <person name="Tuo L."/>
        </authorList>
    </citation>
    <scope>NUCLEOTIDE SEQUENCE</scope>
    <source>
        <strain evidence="2">CQZ9-1</strain>
    </source>
</reference>
<feature type="domain" description="Endonuclease/exonuclease/phosphatase" evidence="1">
    <location>
        <begin position="4"/>
        <end position="278"/>
    </location>
</feature>
<dbReference type="InterPro" id="IPR051916">
    <property type="entry name" value="GPI-anchor_lipid_remodeler"/>
</dbReference>
<evidence type="ECO:0000313" key="2">
    <source>
        <dbReference type="EMBL" id="MBO0664210.1"/>
    </source>
</evidence>
<dbReference type="GO" id="GO:0004519">
    <property type="term" value="F:endonuclease activity"/>
    <property type="evidence" value="ECO:0007669"/>
    <property type="project" value="UniProtKB-KW"/>
</dbReference>
<sequence>MIFASYNIQYGLGQDGRYDLERIAAAVAGADVIALQEVDRFWQRSGMVDGPAVIADALPEHHWVYAPNLDMDASYRNDAGRLINRRRQFGCMILSRAPILSSRNFPLPKRGTLTQHSIQQGLLEAVIATERGPLRVYCAHLSHLCPETRLPQIEAMLDIFARAPAEGGAWCGGHPNPAAGWTEGAVPPMPREMILMGDMNFTAVSAEYAQLVGPMAGKHGRLANPEGLVDAWVAAGHGEGEGATHANAGRIDHCFISASLSSGVREMRVDTSAQGSDHFPIFLEISA</sequence>
<dbReference type="RefSeq" id="WP_207259129.1">
    <property type="nucleotide sequence ID" value="NZ_JAFMPP010000018.1"/>
</dbReference>
<keyword evidence="2" id="KW-0255">Endonuclease</keyword>
<dbReference type="InterPro" id="IPR005135">
    <property type="entry name" value="Endo/exonuclease/phosphatase"/>
</dbReference>
<dbReference type="PANTHER" id="PTHR14859:SF15">
    <property type="entry name" value="ENDONUCLEASE_EXONUCLEASE_PHOSPHATASE DOMAIN-CONTAINING PROTEIN"/>
    <property type="match status" value="1"/>
</dbReference>
<dbReference type="PANTHER" id="PTHR14859">
    <property type="entry name" value="CALCOFLUOR WHITE HYPERSENSITIVE PROTEIN PRECURSOR"/>
    <property type="match status" value="1"/>
</dbReference>
<keyword evidence="3" id="KW-1185">Reference proteome</keyword>
<dbReference type="Gene3D" id="3.60.10.10">
    <property type="entry name" value="Endonuclease/exonuclease/phosphatase"/>
    <property type="match status" value="1"/>
</dbReference>